<protein>
    <recommendedName>
        <fullName evidence="1">Lcl C-terminal domain-containing protein</fullName>
    </recommendedName>
</protein>
<dbReference type="InterPro" id="IPR011460">
    <property type="entry name" value="Lcl_C"/>
</dbReference>
<dbReference type="EMBL" id="CACVAU010000036">
    <property type="protein sequence ID" value="CAA6810785.1"/>
    <property type="molecule type" value="Genomic_DNA"/>
</dbReference>
<name>A0A6S6T212_9BACT</name>
<accession>A0A6S6T212</accession>
<gene>
    <name evidence="2" type="ORF">HELGO_WM14521</name>
</gene>
<dbReference type="SUPFAM" id="SSF50494">
    <property type="entry name" value="Trypsin-like serine proteases"/>
    <property type="match status" value="1"/>
</dbReference>
<dbReference type="AlphaFoldDB" id="A0A6S6T212"/>
<dbReference type="Pfam" id="PF07603">
    <property type="entry name" value="Lcl_C"/>
    <property type="match status" value="1"/>
</dbReference>
<feature type="domain" description="Lcl C-terminal" evidence="1">
    <location>
        <begin position="269"/>
        <end position="386"/>
    </location>
</feature>
<evidence type="ECO:0000259" key="1">
    <source>
        <dbReference type="Pfam" id="PF07603"/>
    </source>
</evidence>
<reference evidence="2" key="1">
    <citation type="submission" date="2020-01" db="EMBL/GenBank/DDBJ databases">
        <authorList>
            <person name="Meier V. D."/>
            <person name="Meier V D."/>
        </authorList>
    </citation>
    <scope>NUCLEOTIDE SEQUENCE</scope>
    <source>
        <strain evidence="2">HLG_WM_MAG_05</strain>
    </source>
</reference>
<organism evidence="2">
    <name type="scientific">uncultured Sulfurovum sp</name>
    <dbReference type="NCBI Taxonomy" id="269237"/>
    <lineage>
        <taxon>Bacteria</taxon>
        <taxon>Pseudomonadati</taxon>
        <taxon>Campylobacterota</taxon>
        <taxon>Epsilonproteobacteria</taxon>
        <taxon>Campylobacterales</taxon>
        <taxon>Sulfurovaceae</taxon>
        <taxon>Sulfurovum</taxon>
        <taxon>environmental samples</taxon>
    </lineage>
</organism>
<proteinExistence type="predicted"/>
<evidence type="ECO:0000313" key="2">
    <source>
        <dbReference type="EMBL" id="CAA6810785.1"/>
    </source>
</evidence>
<dbReference type="InterPro" id="IPR043504">
    <property type="entry name" value="Peptidase_S1_PA_chymotrypsin"/>
</dbReference>
<dbReference type="Gene3D" id="2.40.10.10">
    <property type="entry name" value="Trypsin-like serine proteases"/>
    <property type="match status" value="2"/>
</dbReference>
<dbReference type="InterPro" id="IPR009003">
    <property type="entry name" value="Peptidase_S1_PA"/>
</dbReference>
<sequence length="390" mass="44328">MNAKKYLTKIISFFIIGCLVFINGVQAKELGVQGIYRIKANKSKEEYSVSTGFLFEHENEKVIVTTLHGVIDSKSIEMTLNDGTKRIDRVDCLNIKKVNVDKDLALLEPCKDRDINSSVAVLSSVSNKFNYENVHLKGYPHGISIPLISKQINIHPQPTQKLKLLLPDDFRADIFERKKTIIAIPSLDTTVISIEGLIVGSHSGSPLLNSKNQVLGVASGSLDGAISWAIPFDSNIIWSNFKNVSEHDKALWKRSLSISKYSKAKSFGIVESSSGTIQWQKFKKAKYKTWQEAKEYVAQMNNRRLLGHNNWRLPKIGELKDLRRIIKNNPKEYSDVDLLYRSDEKHGLKTYVVNLGNAEMKWSDFNHERVVVKRRQNEAFAVRLVRDVIE</sequence>